<evidence type="ECO:0000256" key="10">
    <source>
        <dbReference type="SAM" id="MobiDB-lite"/>
    </source>
</evidence>
<comment type="function">
    <text evidence="9">Structural component of the gap junctions.</text>
</comment>
<proteinExistence type="inferred from homology"/>
<keyword evidence="3" id="KW-1003">Cell membrane</keyword>
<feature type="transmembrane region" description="Helical" evidence="9">
    <location>
        <begin position="69"/>
        <end position="87"/>
    </location>
</feature>
<sequence length="393" mass="45969">AVTGLVSFKSFFSSNCDDWIDKLNHCYTVTIILVLATVITTSQYVGEPIHCWNPAEFTGAWDKYTKITYYQWVPLILVFQAFMFKFPNLVWKIFNTRTGINVAKVSALAQKAYYETPKERAEAIQNIAEFMDVWIRSHHYYQHNFLTRAKARLSRVLCIICNKKEGKFISALYFNIKIMYVANVIGQYYMLNAFLGMDFNSYGYAVLSGLSNVATWPESPRFPRITLCDFTIRQLQNVQRYTVQCVLPINLFNEKVFIFMWFWMFLVAVLSTINLFQWFLTLIIRRNNYQFVKKYLKVMNKVKDANDKKMARKFSDYYLRDDGCFVLRMIGLNTSDLVVMDLIEKLWKLYGKDTVRRRRYSDVDPGTGLLEGGGDKSPKDIPFMDSETADKNV</sequence>
<keyword evidence="6 9" id="KW-0406">Ion transport</keyword>
<evidence type="ECO:0000256" key="9">
    <source>
        <dbReference type="RuleBase" id="RU010713"/>
    </source>
</evidence>
<accession>A0ABY7EIE4</accession>
<keyword evidence="12" id="KW-1185">Reference proteome</keyword>
<feature type="non-terminal residue" evidence="11">
    <location>
        <position position="393"/>
    </location>
</feature>
<evidence type="ECO:0000256" key="2">
    <source>
        <dbReference type="ARBA" id="ARBA00022448"/>
    </source>
</evidence>
<keyword evidence="7 9" id="KW-0472">Membrane</keyword>
<feature type="transmembrane region" description="Helical" evidence="9">
    <location>
        <begin position="172"/>
        <end position="191"/>
    </location>
</feature>
<dbReference type="Pfam" id="PF00876">
    <property type="entry name" value="Innexin"/>
    <property type="match status" value="1"/>
</dbReference>
<keyword evidence="2 9" id="KW-0813">Transport</keyword>
<evidence type="ECO:0000313" key="12">
    <source>
        <dbReference type="Proteomes" id="UP001164746"/>
    </source>
</evidence>
<name>A0ABY7EIE4_MYAAR</name>
<protein>
    <recommendedName>
        <fullName evidence="9">Innexin</fullName>
    </recommendedName>
</protein>
<organism evidence="11 12">
    <name type="scientific">Mya arenaria</name>
    <name type="common">Soft-shell clam</name>
    <dbReference type="NCBI Taxonomy" id="6604"/>
    <lineage>
        <taxon>Eukaryota</taxon>
        <taxon>Metazoa</taxon>
        <taxon>Spiralia</taxon>
        <taxon>Lophotrochozoa</taxon>
        <taxon>Mollusca</taxon>
        <taxon>Bivalvia</taxon>
        <taxon>Autobranchia</taxon>
        <taxon>Heteroconchia</taxon>
        <taxon>Euheterodonta</taxon>
        <taxon>Imparidentia</taxon>
        <taxon>Neoheterodontei</taxon>
        <taxon>Myida</taxon>
        <taxon>Myoidea</taxon>
        <taxon>Myidae</taxon>
        <taxon>Mya</taxon>
    </lineage>
</organism>
<keyword evidence="5 9" id="KW-1133">Transmembrane helix</keyword>
<dbReference type="PANTHER" id="PTHR11893">
    <property type="entry name" value="INNEXIN"/>
    <property type="match status" value="1"/>
</dbReference>
<evidence type="ECO:0000256" key="3">
    <source>
        <dbReference type="ARBA" id="ARBA00022475"/>
    </source>
</evidence>
<comment type="caution">
    <text evidence="9">Lacks conserved residue(s) required for the propagation of feature annotation.</text>
</comment>
<keyword evidence="8 9" id="KW-0407">Ion channel</keyword>
<comment type="similarity">
    <text evidence="9">Belongs to the pannexin family.</text>
</comment>
<comment type="subcellular location">
    <subcellularLocation>
        <location evidence="1 9">Cell membrane</location>
        <topology evidence="1 9">Multi-pass membrane protein</topology>
    </subcellularLocation>
</comment>
<dbReference type="InterPro" id="IPR000990">
    <property type="entry name" value="Innexin"/>
</dbReference>
<dbReference type="Proteomes" id="UP001164746">
    <property type="component" value="Chromosome 7"/>
</dbReference>
<evidence type="ECO:0000313" key="11">
    <source>
        <dbReference type="EMBL" id="WAR09763.1"/>
    </source>
</evidence>
<feature type="region of interest" description="Disordered" evidence="10">
    <location>
        <begin position="366"/>
        <end position="393"/>
    </location>
</feature>
<feature type="transmembrane region" description="Helical" evidence="9">
    <location>
        <begin position="258"/>
        <end position="284"/>
    </location>
</feature>
<evidence type="ECO:0000256" key="4">
    <source>
        <dbReference type="ARBA" id="ARBA00022692"/>
    </source>
</evidence>
<reference evidence="11" key="1">
    <citation type="submission" date="2022-11" db="EMBL/GenBank/DDBJ databases">
        <title>Centuries of genome instability and evolution in soft-shell clam transmissible cancer (bioRxiv).</title>
        <authorList>
            <person name="Hart S.F.M."/>
            <person name="Yonemitsu M.A."/>
            <person name="Giersch R.M."/>
            <person name="Beal B.F."/>
            <person name="Arriagada G."/>
            <person name="Davis B.W."/>
            <person name="Ostrander E.A."/>
            <person name="Goff S.P."/>
            <person name="Metzger M.J."/>
        </authorList>
    </citation>
    <scope>NUCLEOTIDE SEQUENCE</scope>
    <source>
        <strain evidence="11">MELC-2E11</strain>
        <tissue evidence="11">Siphon/mantle</tissue>
    </source>
</reference>
<evidence type="ECO:0000256" key="7">
    <source>
        <dbReference type="ARBA" id="ARBA00023136"/>
    </source>
</evidence>
<evidence type="ECO:0000256" key="6">
    <source>
        <dbReference type="ARBA" id="ARBA00023065"/>
    </source>
</evidence>
<dbReference type="PROSITE" id="PS51013">
    <property type="entry name" value="PANNEXIN"/>
    <property type="match status" value="1"/>
</dbReference>
<evidence type="ECO:0000256" key="8">
    <source>
        <dbReference type="ARBA" id="ARBA00023303"/>
    </source>
</evidence>
<dbReference type="PRINTS" id="PR01262">
    <property type="entry name" value="INNEXIN"/>
</dbReference>
<keyword evidence="4 9" id="KW-0812">Transmembrane</keyword>
<evidence type="ECO:0000256" key="1">
    <source>
        <dbReference type="ARBA" id="ARBA00004651"/>
    </source>
</evidence>
<dbReference type="EMBL" id="CP111018">
    <property type="protein sequence ID" value="WAR09763.1"/>
    <property type="molecule type" value="Genomic_DNA"/>
</dbReference>
<gene>
    <name evidence="9" type="primary">inx</name>
    <name evidence="11" type="ORF">MAR_034839</name>
</gene>
<evidence type="ECO:0000256" key="5">
    <source>
        <dbReference type="ARBA" id="ARBA00022989"/>
    </source>
</evidence>
<dbReference type="PANTHER" id="PTHR11893:SF36">
    <property type="entry name" value="INNEXIN-5"/>
    <property type="match status" value="1"/>
</dbReference>